<dbReference type="NCBIfam" id="TIGR02257">
    <property type="entry name" value="cobalto_cobN"/>
    <property type="match status" value="1"/>
</dbReference>
<dbReference type="GO" id="GO:0051116">
    <property type="term" value="F:cobaltochelatase activity"/>
    <property type="evidence" value="ECO:0007669"/>
    <property type="project" value="UniProtKB-UniRule"/>
</dbReference>
<dbReference type="InterPro" id="IPR011953">
    <property type="entry name" value="Cobalto_CobN"/>
</dbReference>
<feature type="region of interest" description="Disordered" evidence="2">
    <location>
        <begin position="1"/>
        <end position="20"/>
    </location>
</feature>
<dbReference type="GO" id="GO:0009236">
    <property type="term" value="P:cobalamin biosynthetic process"/>
    <property type="evidence" value="ECO:0007669"/>
    <property type="project" value="UniProtKB-UniRule"/>
</dbReference>
<dbReference type="Pfam" id="PF02514">
    <property type="entry name" value="CobN-Mg_chel"/>
    <property type="match status" value="1"/>
</dbReference>
<feature type="region of interest" description="Disordered" evidence="2">
    <location>
        <begin position="785"/>
        <end position="812"/>
    </location>
</feature>
<dbReference type="PANTHER" id="PTHR44119">
    <property type="entry name" value="MAGNESIUM-CHELATASE SUBUNIT CHLH, CHLOROPLASTIC"/>
    <property type="match status" value="1"/>
</dbReference>
<dbReference type="InterPro" id="IPR003672">
    <property type="entry name" value="CobN/Mg_chltase"/>
</dbReference>
<evidence type="ECO:0000256" key="2">
    <source>
        <dbReference type="SAM" id="MobiDB-lite"/>
    </source>
</evidence>
<keyword evidence="5" id="KW-1185">Reference proteome</keyword>
<dbReference type="EMBL" id="PVTD01000001">
    <property type="protein sequence ID" value="PRY26196.1"/>
    <property type="molecule type" value="Genomic_DNA"/>
</dbReference>
<evidence type="ECO:0000256" key="1">
    <source>
        <dbReference type="NCBIfam" id="TIGR02257"/>
    </source>
</evidence>
<dbReference type="EC" id="6.6.1.2" evidence="1"/>
<sequence>MHLLAATPGQVSDGSEPVDPGQTPAEVIFLSAADTELAALSEARQVLGPEAPELRLANLGWLSHPYTVDSYISDTAERSKLVIARVLGGAAYWSYAVEQLSARLRAAGVKLALLPGDDKPDEELFELSTVSREDWQALWAYCVEGGPQNAQNFLTLAGHMLGRGLRPPEAEPLLRAGLYWPGHGVSDLAGVKAQWTEGAPVVAITFYRALLQGAGLNPVNQMVKALLRRGLNPLPLFVASLKDPVSAATVTRLFEAAPPSVVLNATSFAVSSPDPSNWVNGREATVLDAPGAPVLQVVLSGSSEAAWEEADRGLPARDIAMNVALPEVDGRVLTRAISFKSEAYFDEATQCAIAAYRARSDRVQFVGELAANWARLGRVARPDRRVALVLANYPNKDGRLANGVGLDTPAATVNVMSALKNAGYRVENPPESSDALMRAILAGPTNWLTDRAERHGGVRYALEDYRAQYDALPLAVRQQIEDRWGAPEADPFCEDGAFALSVLEHGNVVVGIQPARGYNIDPEETYHAPDLVPPHNYLAFYFWIRASFGAHAIVHMGKHGNMEWLPGKAVALSESCFPEVAQGPLPHVYPFIVNDPGEGTQAKRRAQAVIIDHLTPPLTRAETYGPLRDLEVLVDEYYQAAGVDSRRIAFLRKEILSLMDATGLGADAGIAAGDEVDSRLQKLDAYLCELKESQIRDGLHIFGEAPEGRLETDLLVALTRVPRNRGAGEDASLLRAMAVDLELGFDPLDCNMGAPWTGPRPAVLEQSVSPAGAGDRVAGAGALCAPAPATPPRSPQGERNSSHGASLDPWRSTGDTVERLEILATCLVEGTEVAPGPASNAVVSMIAARLRPTLRACGAGEMGALLAALDGRFVPPGPSGAPTRGRLDTLPTGRNFFSVDSRAIPTRAAWKLGWASAGLLIDRHLQDHGDWPRAMALTAWGTANMRTGGDDIAQALALMGVKPTWDEMSGRVTGFEILPASTLGRPRVDVTLRVSGFFRDAFPAQIDLVASAARAVMQLDEPEHENPAAARFRREAADMGEARAAYRVFGSKPGAYGAGLQAMIDEKLWHQTADLADAFLTWGGYAYGEGAEGTAAKGDFANRLGQVEAVVQNQDNREHDLLDSDDYYQFEGGMAATVATLRGAAPSIYHNDHSRPERPVIRTLDEEIARVVRARAVNPKWIAGIRRHGYKGAFEMAATVDYLFAFAATTGAVRNHHFDLVYEAYLEDEEVRNFVEEVNAPALQEMAERFQEAIDRGLWVPRSNSARAQLEELSR</sequence>
<evidence type="ECO:0000259" key="3">
    <source>
        <dbReference type="Pfam" id="PF02514"/>
    </source>
</evidence>
<dbReference type="AlphaFoldDB" id="A0A2T0RYD1"/>
<dbReference type="RefSeq" id="WP_106202993.1">
    <property type="nucleotide sequence ID" value="NZ_PVTD01000001.1"/>
</dbReference>
<dbReference type="OrthoDB" id="9757976at2"/>
<reference evidence="4 5" key="1">
    <citation type="submission" date="2018-03" db="EMBL/GenBank/DDBJ databases">
        <title>Genomic Encyclopedia of Archaeal and Bacterial Type Strains, Phase II (KMG-II): from individual species to whole genera.</title>
        <authorList>
            <person name="Goeker M."/>
        </authorList>
    </citation>
    <scope>NUCLEOTIDE SEQUENCE [LARGE SCALE GENOMIC DNA]</scope>
    <source>
        <strain evidence="4 5">DSM 29328</strain>
    </source>
</reference>
<evidence type="ECO:0000313" key="4">
    <source>
        <dbReference type="EMBL" id="PRY26196.1"/>
    </source>
</evidence>
<feature type="domain" description="CobN/magnesium chelatase" evidence="3">
    <location>
        <begin position="139"/>
        <end position="1264"/>
    </location>
</feature>
<evidence type="ECO:0000313" key="5">
    <source>
        <dbReference type="Proteomes" id="UP000239480"/>
    </source>
</evidence>
<dbReference type="CDD" id="cd10150">
    <property type="entry name" value="CobN_like"/>
    <property type="match status" value="1"/>
</dbReference>
<organism evidence="4 5">
    <name type="scientific">Aliiruegeria haliotis</name>
    <dbReference type="NCBI Taxonomy" id="1280846"/>
    <lineage>
        <taxon>Bacteria</taxon>
        <taxon>Pseudomonadati</taxon>
        <taxon>Pseudomonadota</taxon>
        <taxon>Alphaproteobacteria</taxon>
        <taxon>Rhodobacterales</taxon>
        <taxon>Roseobacteraceae</taxon>
        <taxon>Aliiruegeria</taxon>
    </lineage>
</organism>
<gene>
    <name evidence="4" type="ORF">CLV78_101291</name>
</gene>
<dbReference type="PANTHER" id="PTHR44119:SF4">
    <property type="entry name" value="AEROBIC COBALTOCHELATASE SUBUNIT COBN"/>
    <property type="match status" value="1"/>
</dbReference>
<proteinExistence type="predicted"/>
<accession>A0A2T0RYD1</accession>
<dbReference type="Proteomes" id="UP000239480">
    <property type="component" value="Unassembled WGS sequence"/>
</dbReference>
<comment type="caution">
    <text evidence="4">The sequence shown here is derived from an EMBL/GenBank/DDBJ whole genome shotgun (WGS) entry which is preliminary data.</text>
</comment>
<protein>
    <recommendedName>
        <fullName evidence="1">Cobaltochelatase subunit CobN</fullName>
        <ecNumber evidence="1">6.6.1.2</ecNumber>
    </recommendedName>
</protein>
<name>A0A2T0RYD1_9RHOB</name>